<gene>
    <name evidence="8" type="ORF">A6K24_10830</name>
</gene>
<sequence>MDNYGNQQQFLLNLDKKEKKKVSAKRVNIVSVKLVKESSLLYKERSIRSPNDGYQLMKLFLEDKDREHFIVASLDTKNQPVSINVCHIGSLNASIVHPREVMKAAVLSNAAAIIVGHNHPSGKTEPSKEDLEVTKRLKEAGKIIGIDVLDHIIVGDETFTSLKEKGYI</sequence>
<keyword evidence="2" id="KW-0645">Protease</keyword>
<dbReference type="Proteomes" id="UP000078534">
    <property type="component" value="Unassembled WGS sequence"/>
</dbReference>
<dbReference type="InterPro" id="IPR037518">
    <property type="entry name" value="MPN"/>
</dbReference>
<dbReference type="Gene3D" id="3.40.140.10">
    <property type="entry name" value="Cytidine Deaminase, domain 2"/>
    <property type="match status" value="1"/>
</dbReference>
<keyword evidence="6" id="KW-0482">Metalloprotease</keyword>
<evidence type="ECO:0000256" key="6">
    <source>
        <dbReference type="ARBA" id="ARBA00023049"/>
    </source>
</evidence>
<comment type="similarity">
    <text evidence="1">Belongs to the UPF0758 family.</text>
</comment>
<keyword evidence="9" id="KW-1185">Reference proteome</keyword>
<dbReference type="AlphaFoldDB" id="A0A179SQ21"/>
<dbReference type="Pfam" id="PF04002">
    <property type="entry name" value="RadC"/>
    <property type="match status" value="1"/>
</dbReference>
<name>A0A179SQ21_9BACI</name>
<evidence type="ECO:0000256" key="1">
    <source>
        <dbReference type="ARBA" id="ARBA00010243"/>
    </source>
</evidence>
<dbReference type="OrthoDB" id="9804482at2"/>
<dbReference type="PANTHER" id="PTHR30471">
    <property type="entry name" value="DNA REPAIR PROTEIN RADC"/>
    <property type="match status" value="1"/>
</dbReference>
<dbReference type="PROSITE" id="PS50249">
    <property type="entry name" value="MPN"/>
    <property type="match status" value="1"/>
</dbReference>
<evidence type="ECO:0000256" key="5">
    <source>
        <dbReference type="ARBA" id="ARBA00022833"/>
    </source>
</evidence>
<feature type="domain" description="MPN" evidence="7">
    <location>
        <begin position="46"/>
        <end position="168"/>
    </location>
</feature>
<comment type="caution">
    <text evidence="8">The sequence shown here is derived from an EMBL/GenBank/DDBJ whole genome shotgun (WGS) entry which is preliminary data.</text>
</comment>
<protein>
    <submittedName>
        <fullName evidence="8">DNA repair protein RadC</fullName>
    </submittedName>
</protein>
<evidence type="ECO:0000313" key="9">
    <source>
        <dbReference type="Proteomes" id="UP000078534"/>
    </source>
</evidence>
<keyword evidence="3" id="KW-0479">Metal-binding</keyword>
<proteinExistence type="inferred from homology"/>
<organism evidence="8 9">
    <name type="scientific">Metabacillus litoralis</name>
    <dbReference type="NCBI Taxonomy" id="152268"/>
    <lineage>
        <taxon>Bacteria</taxon>
        <taxon>Bacillati</taxon>
        <taxon>Bacillota</taxon>
        <taxon>Bacilli</taxon>
        <taxon>Bacillales</taxon>
        <taxon>Bacillaceae</taxon>
        <taxon>Metabacillus</taxon>
    </lineage>
</organism>
<keyword evidence="4" id="KW-0378">Hydrolase</keyword>
<dbReference type="RefSeq" id="WP_066338666.1">
    <property type="nucleotide sequence ID" value="NZ_LWSG01000043.1"/>
</dbReference>
<evidence type="ECO:0000256" key="3">
    <source>
        <dbReference type="ARBA" id="ARBA00022723"/>
    </source>
</evidence>
<dbReference type="EMBL" id="LWSG01000043">
    <property type="protein sequence ID" value="OAS83110.1"/>
    <property type="molecule type" value="Genomic_DNA"/>
</dbReference>
<dbReference type="PANTHER" id="PTHR30471:SF3">
    <property type="entry name" value="UPF0758 PROTEIN YEES-RELATED"/>
    <property type="match status" value="1"/>
</dbReference>
<dbReference type="GO" id="GO:0046872">
    <property type="term" value="F:metal ion binding"/>
    <property type="evidence" value="ECO:0007669"/>
    <property type="project" value="UniProtKB-KW"/>
</dbReference>
<dbReference type="STRING" id="152268.A6K24_10830"/>
<dbReference type="GO" id="GO:0006508">
    <property type="term" value="P:proteolysis"/>
    <property type="evidence" value="ECO:0007669"/>
    <property type="project" value="UniProtKB-KW"/>
</dbReference>
<keyword evidence="5" id="KW-0862">Zinc</keyword>
<dbReference type="NCBIfam" id="TIGR00608">
    <property type="entry name" value="radc"/>
    <property type="match status" value="1"/>
</dbReference>
<dbReference type="InterPro" id="IPR001405">
    <property type="entry name" value="UPF0758"/>
</dbReference>
<evidence type="ECO:0000256" key="2">
    <source>
        <dbReference type="ARBA" id="ARBA00022670"/>
    </source>
</evidence>
<evidence type="ECO:0000256" key="4">
    <source>
        <dbReference type="ARBA" id="ARBA00022801"/>
    </source>
</evidence>
<evidence type="ECO:0000313" key="8">
    <source>
        <dbReference type="EMBL" id="OAS83110.1"/>
    </source>
</evidence>
<dbReference type="InterPro" id="IPR020891">
    <property type="entry name" value="UPF0758_CS"/>
</dbReference>
<accession>A0A179SQ21</accession>
<dbReference type="InterPro" id="IPR025657">
    <property type="entry name" value="RadC_JAB"/>
</dbReference>
<reference evidence="9" key="1">
    <citation type="submission" date="2016-04" db="EMBL/GenBank/DDBJ databases">
        <authorList>
            <person name="Lyu Z."/>
            <person name="Lyu W."/>
        </authorList>
    </citation>
    <scope>NUCLEOTIDE SEQUENCE [LARGE SCALE GENOMIC DNA]</scope>
    <source>
        <strain evidence="9">C44</strain>
    </source>
</reference>
<dbReference type="PROSITE" id="PS01302">
    <property type="entry name" value="UPF0758"/>
    <property type="match status" value="1"/>
</dbReference>
<dbReference type="GO" id="GO:0008237">
    <property type="term" value="F:metallopeptidase activity"/>
    <property type="evidence" value="ECO:0007669"/>
    <property type="project" value="UniProtKB-KW"/>
</dbReference>
<evidence type="ECO:0000259" key="7">
    <source>
        <dbReference type="PROSITE" id="PS50249"/>
    </source>
</evidence>
<dbReference type="CDD" id="cd08071">
    <property type="entry name" value="MPN_DUF2466"/>
    <property type="match status" value="1"/>
</dbReference>